<dbReference type="CDD" id="cd05015">
    <property type="entry name" value="SIS_PGI_1"/>
    <property type="match status" value="1"/>
</dbReference>
<dbReference type="CDD" id="cd05016">
    <property type="entry name" value="SIS_PGI_2"/>
    <property type="match status" value="1"/>
</dbReference>
<sequence length="933" mass="105132">MGTGQALFGVQFVLSVAMATILQKISPFISLGKWILCNEHLVRYLHPSDEELRSLIGKNAVSSNKGKARKGAASDSRKRQSNAAAVGNNIDDVKTFTVPCNVDVHLTKATIEEIDLLPQFLYHDYKWLIDFSFCAAVINVLVEILAYFLPEIYTQELNLGLVWNCLVIFFAIKVLISLVAAYWRGDDTGERSICLVFGLFFFVVAMAVLVIDESLLDFGLDKGYDSFSEKVAEFMKKQSISSSGPAPKWMFKLFLAMASASIGAFLTFPGMRLANMYLDSLFYCRETRIMLVLLHLNFLAPLFLVFLWVTPIVQGPLMAGSWHKDLSSKDFQPILTEKGYHNLRFILLLLFCGLRLSLVWRHLQSYLDMAHDRIEKMKKETGRISNVDLKRKVARVFYYLSAAALQYLAPTILLLFSVLMLRTLGCEDWNSNPVGASRIQYSAFISNRTREAALSLREVLTPALFQGIMSYIVWWLCTAWLITSVFGVIYLKIFEAIVTLRAYSRRYWIWLVICSEVEMSASLTQCPEFSALKSHYEAASKLHMRDLFAKDPKRFEKFRYAKARGVETLRQKMFSGEKINFTEDRAVLHIALRNRSNKPIMVDGMNVMDDVNKVLTQMRKFTEDVRSGTWKGYTGKPITDVVNIGIGGSDLGPLMVTEALEPYGKDGLHVHFVSNIDGTHLAKTVATLNPETTLFIVASKKSAVAKHFIALSTNEEKVKEFGILKENMFAFWDWVGGRYSLWSAIGMSIAVYIGMDNFEALLSGAHAMDNHFCSVPLEKNVPVILGMLGVWYNNFFGAQTHGLFPYDQYMHRFAAYFQQGDMESNGKYVTRSGAPVNYSTGPIVWGEPGTNGQHAFYQLIHQGTKIIPADFLAPVETQNPIADGVHHTILLANFLAQPEALMKGKTTEEARVELEKSGKSGETLEKILPHKVY</sequence>
<dbReference type="SUPFAM" id="SSF53697">
    <property type="entry name" value="SIS domain"/>
    <property type="match status" value="1"/>
</dbReference>
<keyword evidence="10 16" id="KW-0472">Membrane</keyword>
<dbReference type="GO" id="GO:0097367">
    <property type="term" value="F:carbohydrate derivative binding"/>
    <property type="evidence" value="ECO:0007669"/>
    <property type="project" value="InterPro"/>
</dbReference>
<reference evidence="17" key="1">
    <citation type="journal article" date="2023" name="G3 (Bethesda)">
        <title>Whole genome assembly and annotation of the endangered Caribbean coral Acropora cervicornis.</title>
        <authorList>
            <person name="Selwyn J.D."/>
            <person name="Vollmer S.V."/>
        </authorList>
    </citation>
    <scope>NUCLEOTIDE SEQUENCE</scope>
    <source>
        <strain evidence="17">K2</strain>
    </source>
</reference>
<reference evidence="17" key="2">
    <citation type="journal article" date="2023" name="Science">
        <title>Genomic signatures of disease resistance in endangered staghorn corals.</title>
        <authorList>
            <person name="Vollmer S.V."/>
            <person name="Selwyn J.D."/>
            <person name="Despard B.A."/>
            <person name="Roesel C.L."/>
        </authorList>
    </citation>
    <scope>NUCLEOTIDE SEQUENCE</scope>
    <source>
        <strain evidence="17">K2</strain>
    </source>
</reference>
<dbReference type="GO" id="GO:0016020">
    <property type="term" value="C:membrane"/>
    <property type="evidence" value="ECO:0007669"/>
    <property type="project" value="UniProtKB-SubCell"/>
</dbReference>
<keyword evidence="12" id="KW-0325">Glycoprotein</keyword>
<comment type="similarity">
    <text evidence="4">Belongs to the TMEM161 family.</text>
</comment>
<keyword evidence="18" id="KW-1185">Reference proteome</keyword>
<feature type="transmembrane region" description="Helical" evidence="16">
    <location>
        <begin position="345"/>
        <end position="363"/>
    </location>
</feature>
<feature type="transmembrane region" description="Helical" evidence="16">
    <location>
        <begin position="161"/>
        <end position="181"/>
    </location>
</feature>
<evidence type="ECO:0000256" key="2">
    <source>
        <dbReference type="ARBA" id="ARBA00004926"/>
    </source>
</evidence>
<dbReference type="Proteomes" id="UP001249851">
    <property type="component" value="Unassembled WGS sequence"/>
</dbReference>
<dbReference type="GO" id="GO:0004347">
    <property type="term" value="F:glucose-6-phosphate isomerase activity"/>
    <property type="evidence" value="ECO:0007669"/>
    <property type="project" value="UniProtKB-EC"/>
</dbReference>
<evidence type="ECO:0000256" key="7">
    <source>
        <dbReference type="ARBA" id="ARBA00022432"/>
    </source>
</evidence>
<comment type="pathway">
    <text evidence="2 15">Carbohydrate degradation; glycolysis; D-glyceraldehyde 3-phosphate and glycerone phosphate from D-glucose: step 2/4.</text>
</comment>
<comment type="similarity">
    <text evidence="3 15">Belongs to the GPI family.</text>
</comment>
<organism evidence="17 18">
    <name type="scientific">Acropora cervicornis</name>
    <name type="common">Staghorn coral</name>
    <dbReference type="NCBI Taxonomy" id="6130"/>
    <lineage>
        <taxon>Eukaryota</taxon>
        <taxon>Metazoa</taxon>
        <taxon>Cnidaria</taxon>
        <taxon>Anthozoa</taxon>
        <taxon>Hexacorallia</taxon>
        <taxon>Scleractinia</taxon>
        <taxon>Astrocoeniina</taxon>
        <taxon>Acroporidae</taxon>
        <taxon>Acropora</taxon>
    </lineage>
</organism>
<dbReference type="GO" id="GO:0048029">
    <property type="term" value="F:monosaccharide binding"/>
    <property type="evidence" value="ECO:0007669"/>
    <property type="project" value="TreeGrafter"/>
</dbReference>
<dbReference type="InterPro" id="IPR035476">
    <property type="entry name" value="SIS_PGI_1"/>
</dbReference>
<feature type="transmembrane region" description="Helical" evidence="16">
    <location>
        <begin position="289"/>
        <end position="309"/>
    </location>
</feature>
<evidence type="ECO:0000256" key="14">
    <source>
        <dbReference type="ARBA" id="ARBA00029321"/>
    </source>
</evidence>
<dbReference type="GO" id="GO:0006096">
    <property type="term" value="P:glycolytic process"/>
    <property type="evidence" value="ECO:0007669"/>
    <property type="project" value="UniProtKB-KW"/>
</dbReference>
<evidence type="ECO:0000256" key="10">
    <source>
        <dbReference type="ARBA" id="ARBA00023136"/>
    </source>
</evidence>
<dbReference type="HAMAP" id="MF_00473">
    <property type="entry name" value="G6P_isomerase"/>
    <property type="match status" value="1"/>
</dbReference>
<dbReference type="GO" id="GO:0006094">
    <property type="term" value="P:gluconeogenesis"/>
    <property type="evidence" value="ECO:0007669"/>
    <property type="project" value="UniProtKB-KW"/>
</dbReference>
<dbReference type="Pfam" id="PF00342">
    <property type="entry name" value="PGI"/>
    <property type="match status" value="2"/>
</dbReference>
<dbReference type="Gene3D" id="3.40.50.10490">
    <property type="entry name" value="Glucose-6-phosphate isomerase like protein, domain 1"/>
    <property type="match status" value="4"/>
</dbReference>
<evidence type="ECO:0000256" key="9">
    <source>
        <dbReference type="ARBA" id="ARBA00022989"/>
    </source>
</evidence>
<dbReference type="PANTHER" id="PTHR11469">
    <property type="entry name" value="GLUCOSE-6-PHOSPHATE ISOMERASE"/>
    <property type="match status" value="1"/>
</dbReference>
<dbReference type="Pfam" id="PF10268">
    <property type="entry name" value="Tmemb_161AB"/>
    <property type="match status" value="1"/>
</dbReference>
<dbReference type="InterPro" id="IPR001672">
    <property type="entry name" value="G6P_Isomerase"/>
</dbReference>
<evidence type="ECO:0000256" key="13">
    <source>
        <dbReference type="ARBA" id="ARBA00023235"/>
    </source>
</evidence>
<keyword evidence="11 15" id="KW-0324">Glycolysis</keyword>
<keyword evidence="7 15" id="KW-0312">Gluconeogenesis</keyword>
<dbReference type="AlphaFoldDB" id="A0AAD9V486"/>
<feature type="transmembrane region" description="Helical" evidence="16">
    <location>
        <begin position="472"/>
        <end position="491"/>
    </location>
</feature>
<comment type="catalytic activity">
    <reaction evidence="14 15">
        <text>alpha-D-glucose 6-phosphate = beta-D-fructose 6-phosphate</text>
        <dbReference type="Rhea" id="RHEA:11816"/>
        <dbReference type="ChEBI" id="CHEBI:57634"/>
        <dbReference type="ChEBI" id="CHEBI:58225"/>
        <dbReference type="EC" id="5.3.1.9"/>
    </reaction>
</comment>
<evidence type="ECO:0000313" key="18">
    <source>
        <dbReference type="Proteomes" id="UP001249851"/>
    </source>
</evidence>
<dbReference type="PROSITE" id="PS51463">
    <property type="entry name" value="P_GLUCOSE_ISOMERASE_3"/>
    <property type="match status" value="1"/>
</dbReference>
<evidence type="ECO:0000256" key="16">
    <source>
        <dbReference type="SAM" id="Phobius"/>
    </source>
</evidence>
<feature type="transmembrane region" description="Helical" evidence="16">
    <location>
        <begin position="396"/>
        <end position="421"/>
    </location>
</feature>
<evidence type="ECO:0000256" key="6">
    <source>
        <dbReference type="ARBA" id="ARBA00018388"/>
    </source>
</evidence>
<evidence type="ECO:0000313" key="17">
    <source>
        <dbReference type="EMBL" id="KAK2560641.1"/>
    </source>
</evidence>
<evidence type="ECO:0000256" key="3">
    <source>
        <dbReference type="ARBA" id="ARBA00006604"/>
    </source>
</evidence>
<name>A0AAD9V486_ACRCE</name>
<dbReference type="GO" id="GO:0005829">
    <property type="term" value="C:cytosol"/>
    <property type="evidence" value="ECO:0007669"/>
    <property type="project" value="TreeGrafter"/>
</dbReference>
<dbReference type="PROSITE" id="PS00765">
    <property type="entry name" value="P_GLUCOSE_ISOMERASE_1"/>
    <property type="match status" value="1"/>
</dbReference>
<protein>
    <recommendedName>
        <fullName evidence="6 15">Glucose-6-phosphate isomerase</fullName>
        <ecNumber evidence="5 15">5.3.1.9</ecNumber>
    </recommendedName>
</protein>
<feature type="transmembrane region" description="Helical" evidence="16">
    <location>
        <begin position="127"/>
        <end position="149"/>
    </location>
</feature>
<evidence type="ECO:0000256" key="12">
    <source>
        <dbReference type="ARBA" id="ARBA00023180"/>
    </source>
</evidence>
<keyword evidence="13 15" id="KW-0413">Isomerase</keyword>
<comment type="subcellular location">
    <subcellularLocation>
        <location evidence="1">Membrane</location>
        <topology evidence="1">Multi-pass membrane protein</topology>
    </subcellularLocation>
</comment>
<keyword evidence="9 16" id="KW-1133">Transmembrane helix</keyword>
<evidence type="ECO:0000256" key="8">
    <source>
        <dbReference type="ARBA" id="ARBA00022692"/>
    </source>
</evidence>
<dbReference type="InterPro" id="IPR018189">
    <property type="entry name" value="Phosphoglucose_isomerase_CS"/>
</dbReference>
<feature type="transmembrane region" description="Helical" evidence="16">
    <location>
        <begin position="249"/>
        <end position="268"/>
    </location>
</feature>
<evidence type="ECO:0000256" key="11">
    <source>
        <dbReference type="ARBA" id="ARBA00023152"/>
    </source>
</evidence>
<feature type="transmembrane region" description="Helical" evidence="16">
    <location>
        <begin position="193"/>
        <end position="211"/>
    </location>
</feature>
<accession>A0AAD9V486</accession>
<evidence type="ECO:0000256" key="4">
    <source>
        <dbReference type="ARBA" id="ARBA00009706"/>
    </source>
</evidence>
<dbReference type="InterPro" id="IPR046348">
    <property type="entry name" value="SIS_dom_sf"/>
</dbReference>
<keyword evidence="8 16" id="KW-0812">Transmembrane</keyword>
<feature type="transmembrane region" description="Helical" evidence="16">
    <location>
        <begin position="6"/>
        <end position="25"/>
    </location>
</feature>
<comment type="caution">
    <text evidence="17">The sequence shown here is derived from an EMBL/GenBank/DDBJ whole genome shotgun (WGS) entry which is preliminary data.</text>
</comment>
<dbReference type="EC" id="5.3.1.9" evidence="5 15"/>
<gene>
    <name evidence="17" type="ORF">P5673_016394</name>
</gene>
<evidence type="ECO:0000256" key="5">
    <source>
        <dbReference type="ARBA" id="ARBA00011952"/>
    </source>
</evidence>
<dbReference type="GO" id="GO:0051156">
    <property type="term" value="P:glucose 6-phosphate metabolic process"/>
    <property type="evidence" value="ECO:0007669"/>
    <property type="project" value="TreeGrafter"/>
</dbReference>
<evidence type="ECO:0000256" key="15">
    <source>
        <dbReference type="RuleBase" id="RU000612"/>
    </source>
</evidence>
<dbReference type="PRINTS" id="PR00662">
    <property type="entry name" value="G6PISOMERASE"/>
</dbReference>
<dbReference type="EMBL" id="JARQWQ010000035">
    <property type="protein sequence ID" value="KAK2560641.1"/>
    <property type="molecule type" value="Genomic_DNA"/>
</dbReference>
<dbReference type="InterPro" id="IPR035482">
    <property type="entry name" value="SIS_PGI_2"/>
</dbReference>
<evidence type="ECO:0000256" key="1">
    <source>
        <dbReference type="ARBA" id="ARBA00004141"/>
    </source>
</evidence>
<dbReference type="PANTHER" id="PTHR11469:SF1">
    <property type="entry name" value="GLUCOSE-6-PHOSPHATE ISOMERASE"/>
    <property type="match status" value="1"/>
</dbReference>
<proteinExistence type="inferred from homology"/>
<dbReference type="InterPro" id="IPR019395">
    <property type="entry name" value="Transmembrane_161A/B"/>
</dbReference>